<accession>A0A1B6KDS7</accession>
<protein>
    <submittedName>
        <fullName evidence="2">Uncharacterized protein</fullName>
    </submittedName>
</protein>
<sequence>MPTRKGKKQTERVPFVITSKQWKALNEEKQEKKATEEREKAERKRKREEKKLAKEQAVLGLQKTAKTINPCIKVQNSKKKQSLPKNSQLHKPNINSERCRST</sequence>
<reference evidence="2" key="1">
    <citation type="submission" date="2015-11" db="EMBL/GenBank/DDBJ databases">
        <title>De novo transcriptome assembly of four potential Pierce s Disease insect vectors from Arizona vineyards.</title>
        <authorList>
            <person name="Tassone E.E."/>
        </authorList>
    </citation>
    <scope>NUCLEOTIDE SEQUENCE</scope>
</reference>
<name>A0A1B6KDS7_9HEMI</name>
<evidence type="ECO:0000313" key="2">
    <source>
        <dbReference type="EMBL" id="JAT09619.1"/>
    </source>
</evidence>
<organism evidence="2">
    <name type="scientific">Graphocephala atropunctata</name>
    <dbReference type="NCBI Taxonomy" id="36148"/>
    <lineage>
        <taxon>Eukaryota</taxon>
        <taxon>Metazoa</taxon>
        <taxon>Ecdysozoa</taxon>
        <taxon>Arthropoda</taxon>
        <taxon>Hexapoda</taxon>
        <taxon>Insecta</taxon>
        <taxon>Pterygota</taxon>
        <taxon>Neoptera</taxon>
        <taxon>Paraneoptera</taxon>
        <taxon>Hemiptera</taxon>
        <taxon>Auchenorrhyncha</taxon>
        <taxon>Membracoidea</taxon>
        <taxon>Cicadellidae</taxon>
        <taxon>Cicadellinae</taxon>
        <taxon>Cicadellini</taxon>
        <taxon>Graphocephala</taxon>
    </lineage>
</organism>
<feature type="compositionally biased region" description="Polar residues" evidence="1">
    <location>
        <begin position="83"/>
        <end position="96"/>
    </location>
</feature>
<feature type="region of interest" description="Disordered" evidence="1">
    <location>
        <begin position="26"/>
        <end position="52"/>
    </location>
</feature>
<proteinExistence type="predicted"/>
<gene>
    <name evidence="2" type="ORF">g.1820</name>
</gene>
<dbReference type="AlphaFoldDB" id="A0A1B6KDS7"/>
<feature type="region of interest" description="Disordered" evidence="1">
    <location>
        <begin position="71"/>
        <end position="102"/>
    </location>
</feature>
<evidence type="ECO:0000256" key="1">
    <source>
        <dbReference type="SAM" id="MobiDB-lite"/>
    </source>
</evidence>
<dbReference type="EMBL" id="GEBQ01030358">
    <property type="protein sequence ID" value="JAT09619.1"/>
    <property type="molecule type" value="Transcribed_RNA"/>
</dbReference>
<feature type="compositionally biased region" description="Basic and acidic residues" evidence="1">
    <location>
        <begin position="26"/>
        <end position="42"/>
    </location>
</feature>